<feature type="compositionally biased region" description="Polar residues" evidence="1">
    <location>
        <begin position="126"/>
        <end position="136"/>
    </location>
</feature>
<feature type="region of interest" description="Disordered" evidence="1">
    <location>
        <begin position="153"/>
        <end position="178"/>
    </location>
</feature>
<dbReference type="EMBL" id="QGKV02002055">
    <property type="protein sequence ID" value="KAF3497320.1"/>
    <property type="molecule type" value="Genomic_DNA"/>
</dbReference>
<sequence length="211" mass="23686">MAQQRPPLERNLAENDFPPQAHIPTTEEVMEELTEVTFQYTNCDDPIERAAHVQRVIHGEEEGLMAETAARIVEAASSNLEADARQLLTTIPELEAEEQTNQLEIPRNDRPESSNAQTRRIKSSRSTRVAASPRSTVGMSIRKRNFYQLQKPPARQGFPFASPVENAPGHGRRNTTDKELGASHYYGEATSICKFYPQTTIISIHSSLLKM</sequence>
<feature type="region of interest" description="Disordered" evidence="1">
    <location>
        <begin position="1"/>
        <end position="22"/>
    </location>
</feature>
<keyword evidence="3" id="KW-1185">Reference proteome</keyword>
<dbReference type="Proteomes" id="UP000266723">
    <property type="component" value="Unassembled WGS sequence"/>
</dbReference>
<feature type="region of interest" description="Disordered" evidence="1">
    <location>
        <begin position="92"/>
        <end position="136"/>
    </location>
</feature>
<evidence type="ECO:0000256" key="1">
    <source>
        <dbReference type="SAM" id="MobiDB-lite"/>
    </source>
</evidence>
<organism evidence="2 3">
    <name type="scientific">Brassica cretica</name>
    <name type="common">Mustard</name>
    <dbReference type="NCBI Taxonomy" id="69181"/>
    <lineage>
        <taxon>Eukaryota</taxon>
        <taxon>Viridiplantae</taxon>
        <taxon>Streptophyta</taxon>
        <taxon>Embryophyta</taxon>
        <taxon>Tracheophyta</taxon>
        <taxon>Spermatophyta</taxon>
        <taxon>Magnoliopsida</taxon>
        <taxon>eudicotyledons</taxon>
        <taxon>Gunneridae</taxon>
        <taxon>Pentapetalae</taxon>
        <taxon>rosids</taxon>
        <taxon>malvids</taxon>
        <taxon>Brassicales</taxon>
        <taxon>Brassicaceae</taxon>
        <taxon>Brassiceae</taxon>
        <taxon>Brassica</taxon>
    </lineage>
</organism>
<reference evidence="2 3" key="1">
    <citation type="journal article" date="2020" name="BMC Genomics">
        <title>Intraspecific diversification of the crop wild relative Brassica cretica Lam. using demographic model selection.</title>
        <authorList>
            <person name="Kioukis A."/>
            <person name="Michalopoulou V.A."/>
            <person name="Briers L."/>
            <person name="Pirintsos S."/>
            <person name="Studholme D.J."/>
            <person name="Pavlidis P."/>
            <person name="Sarris P.F."/>
        </authorList>
    </citation>
    <scope>NUCLEOTIDE SEQUENCE [LARGE SCALE GENOMIC DNA]</scope>
    <source>
        <strain evidence="3">cv. PFS-1207/04</strain>
    </source>
</reference>
<evidence type="ECO:0000313" key="2">
    <source>
        <dbReference type="EMBL" id="KAF3497320.1"/>
    </source>
</evidence>
<gene>
    <name evidence="2" type="ORF">DY000_02055583</name>
</gene>
<protein>
    <submittedName>
        <fullName evidence="2">Uncharacterized protein</fullName>
    </submittedName>
</protein>
<name>A0ABQ7AIA9_BRACR</name>
<proteinExistence type="predicted"/>
<accession>A0ABQ7AIA9</accession>
<comment type="caution">
    <text evidence="2">The sequence shown here is derived from an EMBL/GenBank/DDBJ whole genome shotgun (WGS) entry which is preliminary data.</text>
</comment>
<evidence type="ECO:0000313" key="3">
    <source>
        <dbReference type="Proteomes" id="UP000266723"/>
    </source>
</evidence>